<evidence type="ECO:0000256" key="1">
    <source>
        <dbReference type="SAM" id="Phobius"/>
    </source>
</evidence>
<feature type="domain" description="DUF418" evidence="2">
    <location>
        <begin position="225"/>
        <end position="364"/>
    </location>
</feature>
<evidence type="ECO:0000313" key="3">
    <source>
        <dbReference type="EMBL" id="RKF07453.1"/>
    </source>
</evidence>
<dbReference type="PANTHER" id="PTHR30590:SF2">
    <property type="entry name" value="INNER MEMBRANE PROTEIN"/>
    <property type="match status" value="1"/>
</dbReference>
<sequence>MTTDRALMPDYLRLFALFGIVVVNVQFMAYPIEEGFVGATQQSPADAVAAWLVGGLALLKSYGLFSFMFGVGLAFQMRSAEKRGLVFGQFYRNRMMGLALFGLAHGLLFFPGDILVAYAITGAILYRVRTWPAGRLIRLGTILLVVQLVLTMAMIAAFPTAPAEAAALERYIMTEGSLAQVLGFRAVMFVIAFIFVLLAQGMAALGWFCLGLAAVKSGLIDAPGHPVWQKARRWCLVPGLALSLSAAAIWQWHDPLMGELLVVLVAPLTTLGYLGLIAALARPPGPFMARLLTAGGSSLTIYLGQSILLSTIFAPYGLGLWDAVGPAAAVLIAIGVTIALIVLVALWRMRFALGPFEWALRWISRRGVAGAA</sequence>
<dbReference type="RefSeq" id="WP_109765746.1">
    <property type="nucleotide sequence ID" value="NZ_JASHJV010000004.1"/>
</dbReference>
<evidence type="ECO:0000259" key="2">
    <source>
        <dbReference type="Pfam" id="PF04235"/>
    </source>
</evidence>
<keyword evidence="1" id="KW-0812">Transmembrane</keyword>
<dbReference type="InterPro" id="IPR052529">
    <property type="entry name" value="Bact_Transport_Assoc"/>
</dbReference>
<dbReference type="EMBL" id="QFWV02000004">
    <property type="protein sequence ID" value="RKF07453.1"/>
    <property type="molecule type" value="Genomic_DNA"/>
</dbReference>
<keyword evidence="4" id="KW-1185">Reference proteome</keyword>
<dbReference type="Proteomes" id="UP000246132">
    <property type="component" value="Unassembled WGS sequence"/>
</dbReference>
<dbReference type="InterPro" id="IPR007349">
    <property type="entry name" value="DUF418"/>
</dbReference>
<keyword evidence="1" id="KW-1133">Transmembrane helix</keyword>
<feature type="transmembrane region" description="Helical" evidence="1">
    <location>
        <begin position="234"/>
        <end position="253"/>
    </location>
</feature>
<feature type="transmembrane region" description="Helical" evidence="1">
    <location>
        <begin position="259"/>
        <end position="281"/>
    </location>
</feature>
<feature type="transmembrane region" description="Helical" evidence="1">
    <location>
        <begin position="136"/>
        <end position="158"/>
    </location>
</feature>
<keyword evidence="1" id="KW-0472">Membrane</keyword>
<dbReference type="OrthoDB" id="9807744at2"/>
<dbReference type="Pfam" id="PF04235">
    <property type="entry name" value="DUF418"/>
    <property type="match status" value="1"/>
</dbReference>
<name>A0A3A8ANF9_9HYPH</name>
<dbReference type="PANTHER" id="PTHR30590">
    <property type="entry name" value="INNER MEMBRANE PROTEIN"/>
    <property type="match status" value="1"/>
</dbReference>
<feature type="transmembrane region" description="Helical" evidence="1">
    <location>
        <begin position="12"/>
        <end position="30"/>
    </location>
</feature>
<comment type="caution">
    <text evidence="3">The sequence shown here is derived from an EMBL/GenBank/DDBJ whole genome shotgun (WGS) entry which is preliminary data.</text>
</comment>
<feature type="transmembrane region" description="Helical" evidence="1">
    <location>
        <begin position="327"/>
        <end position="347"/>
    </location>
</feature>
<evidence type="ECO:0000313" key="4">
    <source>
        <dbReference type="Proteomes" id="UP000246132"/>
    </source>
</evidence>
<organism evidence="3 4">
    <name type="scientific">Oceaniradius stylonematis</name>
    <dbReference type="NCBI Taxonomy" id="2184161"/>
    <lineage>
        <taxon>Bacteria</taxon>
        <taxon>Pseudomonadati</taxon>
        <taxon>Pseudomonadota</taxon>
        <taxon>Alphaproteobacteria</taxon>
        <taxon>Hyphomicrobiales</taxon>
        <taxon>Ahrensiaceae</taxon>
        <taxon>Oceaniradius</taxon>
    </lineage>
</organism>
<accession>A0A3A8ANF9</accession>
<proteinExistence type="predicted"/>
<feature type="transmembrane region" description="Helical" evidence="1">
    <location>
        <begin position="50"/>
        <end position="75"/>
    </location>
</feature>
<protein>
    <submittedName>
        <fullName evidence="3">DUF418 domain-containing protein</fullName>
    </submittedName>
</protein>
<dbReference type="AlphaFoldDB" id="A0A3A8ANF9"/>
<reference evidence="3 4" key="1">
    <citation type="journal article" date="2018" name="Int. J. Syst. Bacteriol.">
        <title>Oceaniradius stylonemae gen. nov., sp. nov., isolated from a red alga, Stylonema cornu-cervi.</title>
        <authorList>
            <person name="Jeong S."/>
        </authorList>
    </citation>
    <scope>NUCLEOTIDE SEQUENCE [LARGE SCALE GENOMIC DNA]</scope>
    <source>
        <strain evidence="3 4">StC1</strain>
    </source>
</reference>
<feature type="transmembrane region" description="Helical" evidence="1">
    <location>
        <begin position="96"/>
        <end position="124"/>
    </location>
</feature>
<gene>
    <name evidence="3" type="ORF">DEM25_006535</name>
</gene>